<dbReference type="EMBL" id="JADOGI010000007">
    <property type="protein sequence ID" value="MBF8184926.1"/>
    <property type="molecule type" value="Genomic_DNA"/>
</dbReference>
<keyword evidence="3" id="KW-1185">Reference proteome</keyword>
<protein>
    <submittedName>
        <fullName evidence="2">Uncharacterized protein</fullName>
    </submittedName>
</protein>
<organism evidence="2 3">
    <name type="scientific">Nonomuraea cypriaca</name>
    <dbReference type="NCBI Taxonomy" id="1187855"/>
    <lineage>
        <taxon>Bacteria</taxon>
        <taxon>Bacillati</taxon>
        <taxon>Actinomycetota</taxon>
        <taxon>Actinomycetes</taxon>
        <taxon>Streptosporangiales</taxon>
        <taxon>Streptosporangiaceae</taxon>
        <taxon>Nonomuraea</taxon>
    </lineage>
</organism>
<dbReference type="AlphaFoldDB" id="A0A931EY71"/>
<dbReference type="Proteomes" id="UP000605361">
    <property type="component" value="Unassembled WGS sequence"/>
</dbReference>
<sequence>MRRWAKLNERQMAALRRIAEGESVTAKDSDLARTVYALRDRGLVSTPRKDGIWIAEVTEAGRFYLAHGYYQGAAALTSPTVSSKSGRRTADLRPQSPRALAAELIKRLQDEGGTLHIHDPDKATRALHRRALDAAKRHGLIPEGFRLLHTGRDRGDLILRLEDAAHPDETDWNRIRLSVRDLITDPDELAAWLREDRHSIDVTDGTIGRALEVVRALAEDLLKRGHCIGISRRGKPHGLHAHARGHHYALNIKEELDRVPHVFTEEELRSRKLYPWQRVTPEYDEVPSGRLRLELGEGRGLQSWADDKRSRLEDKIRAAVTEIERRSEADQQAGLAREKAERERAENWRREEEERQRREAARRAERDTELAQAADQAREEHRRRAFGQALEGWACAAAIREFCLELEALAATLPAQEATITQWVAWARAQADDMDPLHTPSVLTEADFDSEPTLKALRRYLREERRGERESRPEEPAGVRYDDLYPSAWRWGRPGRFQWWRR</sequence>
<evidence type="ECO:0000313" key="3">
    <source>
        <dbReference type="Proteomes" id="UP000605361"/>
    </source>
</evidence>
<proteinExistence type="predicted"/>
<gene>
    <name evidence="2" type="ORF">ITP53_04060</name>
</gene>
<evidence type="ECO:0000313" key="2">
    <source>
        <dbReference type="EMBL" id="MBF8184926.1"/>
    </source>
</evidence>
<dbReference type="RefSeq" id="WP_195893915.1">
    <property type="nucleotide sequence ID" value="NZ_JADOGI010000007.1"/>
</dbReference>
<comment type="caution">
    <text evidence="2">The sequence shown here is derived from an EMBL/GenBank/DDBJ whole genome shotgun (WGS) entry which is preliminary data.</text>
</comment>
<reference evidence="2" key="1">
    <citation type="submission" date="2020-11" db="EMBL/GenBank/DDBJ databases">
        <title>Whole-genome analyses of Nonomuraea sp. K274.</title>
        <authorList>
            <person name="Veyisoglu A."/>
        </authorList>
    </citation>
    <scope>NUCLEOTIDE SEQUENCE</scope>
    <source>
        <strain evidence="2">K274</strain>
    </source>
</reference>
<accession>A0A931EY71</accession>
<feature type="compositionally biased region" description="Basic and acidic residues" evidence="1">
    <location>
        <begin position="336"/>
        <end position="369"/>
    </location>
</feature>
<evidence type="ECO:0000256" key="1">
    <source>
        <dbReference type="SAM" id="MobiDB-lite"/>
    </source>
</evidence>
<name>A0A931EY71_9ACTN</name>
<feature type="region of interest" description="Disordered" evidence="1">
    <location>
        <begin position="325"/>
        <end position="377"/>
    </location>
</feature>